<proteinExistence type="predicted"/>
<dbReference type="Proteomes" id="UP000429211">
    <property type="component" value="Unassembled WGS sequence"/>
</dbReference>
<organism evidence="1 2">
    <name type="scientific">Bifidobacterium dentium</name>
    <dbReference type="NCBI Taxonomy" id="1689"/>
    <lineage>
        <taxon>Bacteria</taxon>
        <taxon>Bacillati</taxon>
        <taxon>Actinomycetota</taxon>
        <taxon>Actinomycetes</taxon>
        <taxon>Bifidobacteriales</taxon>
        <taxon>Bifidobacteriaceae</taxon>
        <taxon>Bifidobacterium</taxon>
    </lineage>
</organism>
<dbReference type="RefSeq" id="WP_129880189.1">
    <property type="nucleotide sequence ID" value="NZ_JBDMJT010000005.1"/>
</dbReference>
<gene>
    <name evidence="1" type="ORF">GBB04_09870</name>
</gene>
<evidence type="ECO:0000313" key="1">
    <source>
        <dbReference type="EMBL" id="KAB7459522.1"/>
    </source>
</evidence>
<evidence type="ECO:0000313" key="2">
    <source>
        <dbReference type="Proteomes" id="UP000429211"/>
    </source>
</evidence>
<sequence length="140" mass="16303">MMQAVMEKTRATEDVRHFIDTHPYASEYLIDADALHADGATVEAFKTYLDRKLLNARVDRFEDDIHLFYGIQTENAQLAGESLGWNAVDLEYQPWFRRYFSSVISYEPGSSVEDVFHSLDEWDAKGWNHESDLDDFFPKN</sequence>
<dbReference type="EMBL" id="WDPD01000014">
    <property type="protein sequence ID" value="KAB7459522.1"/>
    <property type="molecule type" value="Genomic_DNA"/>
</dbReference>
<reference evidence="1 2" key="1">
    <citation type="journal article" date="2019" name="Nat. Med.">
        <title>A library of human gut bacterial isolates paired with longitudinal multiomics data enables mechanistic microbiome research.</title>
        <authorList>
            <person name="Poyet M."/>
            <person name="Groussin M."/>
            <person name="Gibbons S.M."/>
            <person name="Avila-Pacheco J."/>
            <person name="Jiang X."/>
            <person name="Kearney S.M."/>
            <person name="Perrotta A.R."/>
            <person name="Berdy B."/>
            <person name="Zhao S."/>
            <person name="Lieberman T.D."/>
            <person name="Swanson P.K."/>
            <person name="Smith M."/>
            <person name="Roesemann S."/>
            <person name="Alexander J.E."/>
            <person name="Rich S.A."/>
            <person name="Livny J."/>
            <person name="Vlamakis H."/>
            <person name="Clish C."/>
            <person name="Bullock K."/>
            <person name="Deik A."/>
            <person name="Scott J."/>
            <person name="Pierce K.A."/>
            <person name="Xavier R.J."/>
            <person name="Alm E.J."/>
        </authorList>
    </citation>
    <scope>NUCLEOTIDE SEQUENCE [LARGE SCALE GENOMIC DNA]</scope>
    <source>
        <strain evidence="1 2">BIOML-A2</strain>
    </source>
</reference>
<comment type="caution">
    <text evidence="1">The sequence shown here is derived from an EMBL/GenBank/DDBJ whole genome shotgun (WGS) entry which is preliminary data.</text>
</comment>
<protein>
    <submittedName>
        <fullName evidence="1">Uncharacterized protein</fullName>
    </submittedName>
</protein>
<dbReference type="AlphaFoldDB" id="A0A7J5TFN1"/>
<accession>A0A7J5TFN1</accession>
<name>A0A7J5TFN1_9BIFI</name>